<evidence type="ECO:0000256" key="2">
    <source>
        <dbReference type="ARBA" id="ARBA00023157"/>
    </source>
</evidence>
<name>A0AA97P5F6_PYRO3</name>
<dbReference type="Pfam" id="PF01083">
    <property type="entry name" value="Cutinase"/>
    <property type="match status" value="1"/>
</dbReference>
<dbReference type="Proteomes" id="UP000011086">
    <property type="component" value="Unassembled WGS sequence"/>
</dbReference>
<dbReference type="InterPro" id="IPR029058">
    <property type="entry name" value="AB_hydrolase_fold"/>
</dbReference>
<keyword evidence="2" id="KW-1015">Disulfide bond</keyword>
<evidence type="ECO:0000256" key="4">
    <source>
        <dbReference type="SAM" id="SignalP"/>
    </source>
</evidence>
<feature type="chain" id="PRO_5041723227" description="Cutinase" evidence="4">
    <location>
        <begin position="17"/>
        <end position="233"/>
    </location>
</feature>
<dbReference type="PANTHER" id="PTHR33630:SF13">
    <property type="entry name" value="ACETYLXYLAN ESTERASE"/>
    <property type="match status" value="1"/>
</dbReference>
<evidence type="ECO:0000256" key="1">
    <source>
        <dbReference type="ARBA" id="ARBA00022801"/>
    </source>
</evidence>
<proteinExistence type="predicted"/>
<feature type="region of interest" description="Disordered" evidence="3">
    <location>
        <begin position="89"/>
        <end position="112"/>
    </location>
</feature>
<keyword evidence="4" id="KW-0732">Signal</keyword>
<dbReference type="SUPFAM" id="SSF53474">
    <property type="entry name" value="alpha/beta-Hydrolases"/>
    <property type="match status" value="1"/>
</dbReference>
<feature type="compositionally biased region" description="Low complexity" evidence="3">
    <location>
        <begin position="89"/>
        <end position="103"/>
    </location>
</feature>
<evidence type="ECO:0000313" key="5">
    <source>
        <dbReference type="EMBL" id="ELQ42363.1"/>
    </source>
</evidence>
<dbReference type="PANTHER" id="PTHR33630">
    <property type="entry name" value="CUTINASE RV1984C-RELATED-RELATED"/>
    <property type="match status" value="1"/>
</dbReference>
<sequence>MLFPSALLLAAPLVLAAPAALEERQAPCQDVHVFLARGTSEPYPGRQELTVNAICKGISSCGFEDIQYPAAFNPTYCALSIRACPTASARSRPTPAAAPTPTNSSPPPLQGAHVVGDILGGGGGSFQGCTQRTVQGLNPTTSPGNKIKAALLWGDVRHTANQAYNTNTGASRPGTWPRSGSQLTSLNRFSSVLRAICVSTDPVCAGGQDGNSHTTYFNLFSEDAAAWVKTKLN</sequence>
<dbReference type="EMBL" id="JH793928">
    <property type="protein sequence ID" value="ELQ42363.1"/>
    <property type="molecule type" value="Genomic_DNA"/>
</dbReference>
<dbReference type="AlphaFoldDB" id="A0AA97P5F6"/>
<feature type="signal peptide" evidence="4">
    <location>
        <begin position="1"/>
        <end position="16"/>
    </location>
</feature>
<protein>
    <recommendedName>
        <fullName evidence="6">Cutinase</fullName>
    </recommendedName>
</protein>
<reference evidence="5" key="1">
    <citation type="journal article" date="2012" name="PLoS Genet.">
        <title>Comparative analysis of the genomes of two field isolates of the rice blast fungus Magnaporthe oryzae.</title>
        <authorList>
            <person name="Xue M."/>
            <person name="Yang J."/>
            <person name="Li Z."/>
            <person name="Hu S."/>
            <person name="Yao N."/>
            <person name="Dean R.A."/>
            <person name="Zhao W."/>
            <person name="Shen M."/>
            <person name="Zhang H."/>
            <person name="Li C."/>
            <person name="Liu L."/>
            <person name="Cao L."/>
            <person name="Xu X."/>
            <person name="Xing Y."/>
            <person name="Hsiang T."/>
            <person name="Zhang Z."/>
            <person name="Xu J.R."/>
            <person name="Peng Y.L."/>
        </authorList>
    </citation>
    <scope>NUCLEOTIDE SEQUENCE</scope>
    <source>
        <strain evidence="5">Y34</strain>
    </source>
</reference>
<dbReference type="InterPro" id="IPR000675">
    <property type="entry name" value="Cutinase/axe"/>
</dbReference>
<organism evidence="5">
    <name type="scientific">Pyricularia oryzae (strain Y34)</name>
    <name type="common">Rice blast fungus</name>
    <name type="synonym">Magnaporthe oryzae</name>
    <dbReference type="NCBI Taxonomy" id="1143189"/>
    <lineage>
        <taxon>Eukaryota</taxon>
        <taxon>Fungi</taxon>
        <taxon>Dikarya</taxon>
        <taxon>Ascomycota</taxon>
        <taxon>Pezizomycotina</taxon>
        <taxon>Sordariomycetes</taxon>
        <taxon>Sordariomycetidae</taxon>
        <taxon>Magnaporthales</taxon>
        <taxon>Pyriculariaceae</taxon>
        <taxon>Pyricularia</taxon>
    </lineage>
</organism>
<evidence type="ECO:0008006" key="6">
    <source>
        <dbReference type="Google" id="ProtNLM"/>
    </source>
</evidence>
<gene>
    <name evidence="5" type="ORF">OOU_Y34scaffold00214g25</name>
</gene>
<dbReference type="Gene3D" id="3.40.50.1820">
    <property type="entry name" value="alpha/beta hydrolase"/>
    <property type="match status" value="2"/>
</dbReference>
<keyword evidence="1" id="KW-0378">Hydrolase</keyword>
<dbReference type="SMART" id="SM01110">
    <property type="entry name" value="Cutinase"/>
    <property type="match status" value="1"/>
</dbReference>
<evidence type="ECO:0000256" key="3">
    <source>
        <dbReference type="SAM" id="MobiDB-lite"/>
    </source>
</evidence>
<dbReference type="GO" id="GO:0052689">
    <property type="term" value="F:carboxylic ester hydrolase activity"/>
    <property type="evidence" value="ECO:0007669"/>
    <property type="project" value="UniProtKB-ARBA"/>
</dbReference>
<accession>A0AA97P5F6</accession>